<dbReference type="SUPFAM" id="SSF52833">
    <property type="entry name" value="Thioredoxin-like"/>
    <property type="match status" value="1"/>
</dbReference>
<proteinExistence type="inferred from homology"/>
<dbReference type="RefSeq" id="XP_007739716.1">
    <property type="nucleotide sequence ID" value="XM_007741526.1"/>
</dbReference>
<evidence type="ECO:0000259" key="6">
    <source>
        <dbReference type="Pfam" id="PF07976"/>
    </source>
</evidence>
<evidence type="ECO:0008006" key="9">
    <source>
        <dbReference type="Google" id="ProtNLM"/>
    </source>
</evidence>
<gene>
    <name evidence="7" type="ORF">A1O5_00907</name>
</gene>
<keyword evidence="2" id="KW-0285">Flavoprotein</keyword>
<dbReference type="STRING" id="1182543.W9Y1S0"/>
<dbReference type="CDD" id="cd02979">
    <property type="entry name" value="PHOX_C"/>
    <property type="match status" value="1"/>
</dbReference>
<comment type="caution">
    <text evidence="7">The sequence shown here is derived from an EMBL/GenBank/DDBJ whole genome shotgun (WGS) entry which is preliminary data.</text>
</comment>
<feature type="domain" description="Phenol hydroxylase-like C-terminal dimerisation" evidence="6">
    <location>
        <begin position="455"/>
        <end position="653"/>
    </location>
</feature>
<evidence type="ECO:0000313" key="7">
    <source>
        <dbReference type="EMBL" id="EXJ76399.1"/>
    </source>
</evidence>
<feature type="domain" description="FAD-binding" evidence="5">
    <location>
        <begin position="11"/>
        <end position="412"/>
    </location>
</feature>
<comment type="similarity">
    <text evidence="1">Belongs to the PheA/TfdB FAD monooxygenase family.</text>
</comment>
<evidence type="ECO:0000256" key="1">
    <source>
        <dbReference type="ARBA" id="ARBA00007801"/>
    </source>
</evidence>
<dbReference type="PRINTS" id="PR00420">
    <property type="entry name" value="RNGMNOXGNASE"/>
</dbReference>
<protein>
    <recommendedName>
        <fullName evidence="9">Phenol 2-monooxygenase</fullName>
    </recommendedName>
</protein>
<dbReference type="Pfam" id="PF07976">
    <property type="entry name" value="Phe_hydrox_dim"/>
    <property type="match status" value="1"/>
</dbReference>
<dbReference type="HOGENOM" id="CLU_009665_9_2_1"/>
<dbReference type="Gene3D" id="3.50.50.60">
    <property type="entry name" value="FAD/NAD(P)-binding domain"/>
    <property type="match status" value="1"/>
</dbReference>
<reference evidence="7 8" key="1">
    <citation type="submission" date="2013-03" db="EMBL/GenBank/DDBJ databases">
        <title>The Genome Sequence of Cladophialophora psammophila CBS 110553.</title>
        <authorList>
            <consortium name="The Broad Institute Genomics Platform"/>
            <person name="Cuomo C."/>
            <person name="de Hoog S."/>
            <person name="Gorbushina A."/>
            <person name="Walker B."/>
            <person name="Young S.K."/>
            <person name="Zeng Q."/>
            <person name="Gargeya S."/>
            <person name="Fitzgerald M."/>
            <person name="Haas B."/>
            <person name="Abouelleil A."/>
            <person name="Allen A.W."/>
            <person name="Alvarado L."/>
            <person name="Arachchi H.M."/>
            <person name="Berlin A.M."/>
            <person name="Chapman S.B."/>
            <person name="Gainer-Dewar J."/>
            <person name="Goldberg J."/>
            <person name="Griggs A."/>
            <person name="Gujja S."/>
            <person name="Hansen M."/>
            <person name="Howarth C."/>
            <person name="Imamovic A."/>
            <person name="Ireland A."/>
            <person name="Larimer J."/>
            <person name="McCowan C."/>
            <person name="Murphy C."/>
            <person name="Pearson M."/>
            <person name="Poon T.W."/>
            <person name="Priest M."/>
            <person name="Roberts A."/>
            <person name="Saif S."/>
            <person name="Shea T."/>
            <person name="Sisk P."/>
            <person name="Sykes S."/>
            <person name="Wortman J."/>
            <person name="Nusbaum C."/>
            <person name="Birren B."/>
        </authorList>
    </citation>
    <scope>NUCLEOTIDE SEQUENCE [LARGE SCALE GENOMIC DNA]</scope>
    <source>
        <strain evidence="7 8">CBS 110553</strain>
    </source>
</reference>
<dbReference type="Proteomes" id="UP000019471">
    <property type="component" value="Unassembled WGS sequence"/>
</dbReference>
<sequence length="654" mass="73692">MMDRNDLPTSEVDVLIVGAGPAGLMSNLWLSVFKGLRVRIIDKRTSDVVAGQADGLVGRTQEVFHSFGFEDRILKIAQPMAEFSFWEPNDSGRLHRSSRTPDGVPNVSRFQGSVLHQGHIEKFLKDAARDRGGQEVEHGIQPDLLEIDESKVDEVDSYPITVRLRRLSKEESTPSQFGHAVANGLYRSANFMTAKEEDRAIEKSAEPQDHEVIKCKYLLGCDGAHSWIRRQMGAQMEGDQTDFVWGVLDIIPQTDFPDIRSRCAIQSLNHGSLMVVPRENELVRLYIQLEEFERDAYGRVDRRRISPAQILQAAQKIIAPYTLEYSHCDWFTAYQIGQRVSTSYAKSDRIFILGDACHTHSPKAGQGMNVSLMDAYNLGWKIAHVLRGWAGRSILSTYESERRPVAQELIRFDQKWSALFSGQLKKIERAADGTELEEFKQTFENAKLFVAGITVQYGPSQLVGQILDHKNVHFNPPSVGMGNQDLAKGIPIGMRFASHRVLNQADMRSWHLQDTLPSDGLWRLLVFAGRMTDPTQRPRVLQLAHSLSSPSSILNTYTSGGRSLFEVITVHSGPRIDVELSDFPPPLREKYEYNKIFVDDHSYSEPFGNAYENYGVDAVRGCLVLVRPDQYVSWIGNLEDMAGLEAFCSGFLQK</sequence>
<dbReference type="InterPro" id="IPR050641">
    <property type="entry name" value="RIFMO-like"/>
</dbReference>
<dbReference type="InterPro" id="IPR038220">
    <property type="entry name" value="PHOX_C_sf"/>
</dbReference>
<dbReference type="AlphaFoldDB" id="W9Y1S0"/>
<dbReference type="eggNOG" id="KOG3855">
    <property type="taxonomic scope" value="Eukaryota"/>
</dbReference>
<dbReference type="InterPro" id="IPR012941">
    <property type="entry name" value="Phe_hydrox_C_dim_dom"/>
</dbReference>
<name>W9Y1S0_9EURO</name>
<dbReference type="OrthoDB" id="1716816at2759"/>
<dbReference type="Gene3D" id="3.40.30.20">
    <property type="match status" value="1"/>
</dbReference>
<evidence type="ECO:0000256" key="4">
    <source>
        <dbReference type="ARBA" id="ARBA00023002"/>
    </source>
</evidence>
<dbReference type="PANTHER" id="PTHR43004:SF20">
    <property type="entry name" value="2-MONOOXYGENASE, PUTATIVE (AFU_ORTHOLOGUE AFUA_1G13660)-RELATED"/>
    <property type="match status" value="1"/>
</dbReference>
<dbReference type="SUPFAM" id="SSF51905">
    <property type="entry name" value="FAD/NAD(P)-binding domain"/>
    <property type="match status" value="1"/>
</dbReference>
<dbReference type="GO" id="GO:0071949">
    <property type="term" value="F:FAD binding"/>
    <property type="evidence" value="ECO:0007669"/>
    <property type="project" value="InterPro"/>
</dbReference>
<dbReference type="InterPro" id="IPR002938">
    <property type="entry name" value="FAD-bd"/>
</dbReference>
<evidence type="ECO:0000259" key="5">
    <source>
        <dbReference type="Pfam" id="PF01494"/>
    </source>
</evidence>
<dbReference type="GO" id="GO:0016709">
    <property type="term" value="F:oxidoreductase activity, acting on paired donors, with incorporation or reduction of molecular oxygen, NAD(P)H as one donor, and incorporation of one atom of oxygen"/>
    <property type="evidence" value="ECO:0007669"/>
    <property type="project" value="UniProtKB-ARBA"/>
</dbReference>
<dbReference type="EMBL" id="AMGX01000001">
    <property type="protein sequence ID" value="EXJ76399.1"/>
    <property type="molecule type" value="Genomic_DNA"/>
</dbReference>
<dbReference type="Pfam" id="PF01494">
    <property type="entry name" value="FAD_binding_3"/>
    <property type="match status" value="1"/>
</dbReference>
<dbReference type="InterPro" id="IPR036188">
    <property type="entry name" value="FAD/NAD-bd_sf"/>
</dbReference>
<dbReference type="Gene3D" id="3.30.9.10">
    <property type="entry name" value="D-Amino Acid Oxidase, subunit A, domain 2"/>
    <property type="match status" value="1"/>
</dbReference>
<dbReference type="PANTHER" id="PTHR43004">
    <property type="entry name" value="TRK SYSTEM POTASSIUM UPTAKE PROTEIN"/>
    <property type="match status" value="1"/>
</dbReference>
<accession>W9Y1S0</accession>
<dbReference type="SUPFAM" id="SSF54373">
    <property type="entry name" value="FAD-linked reductases, C-terminal domain"/>
    <property type="match status" value="1"/>
</dbReference>
<organism evidence="7 8">
    <name type="scientific">Cladophialophora psammophila CBS 110553</name>
    <dbReference type="NCBI Taxonomy" id="1182543"/>
    <lineage>
        <taxon>Eukaryota</taxon>
        <taxon>Fungi</taxon>
        <taxon>Dikarya</taxon>
        <taxon>Ascomycota</taxon>
        <taxon>Pezizomycotina</taxon>
        <taxon>Eurotiomycetes</taxon>
        <taxon>Chaetothyriomycetidae</taxon>
        <taxon>Chaetothyriales</taxon>
        <taxon>Herpotrichiellaceae</taxon>
        <taxon>Cladophialophora</taxon>
    </lineage>
</organism>
<keyword evidence="3" id="KW-0274">FAD</keyword>
<dbReference type="GeneID" id="19185643"/>
<evidence type="ECO:0000256" key="3">
    <source>
        <dbReference type="ARBA" id="ARBA00022827"/>
    </source>
</evidence>
<evidence type="ECO:0000313" key="8">
    <source>
        <dbReference type="Proteomes" id="UP000019471"/>
    </source>
</evidence>
<keyword evidence="8" id="KW-1185">Reference proteome</keyword>
<dbReference type="InterPro" id="IPR036249">
    <property type="entry name" value="Thioredoxin-like_sf"/>
</dbReference>
<keyword evidence="4" id="KW-0560">Oxidoreductase</keyword>
<evidence type="ECO:0000256" key="2">
    <source>
        <dbReference type="ARBA" id="ARBA00022630"/>
    </source>
</evidence>